<dbReference type="AlphaFoldDB" id="A0A2V0PCM9"/>
<feature type="compositionally biased region" description="Gly residues" evidence="5">
    <location>
        <begin position="373"/>
        <end position="394"/>
    </location>
</feature>
<evidence type="ECO:0000256" key="5">
    <source>
        <dbReference type="SAM" id="MobiDB-lite"/>
    </source>
</evidence>
<reference evidence="8 9" key="1">
    <citation type="journal article" date="2018" name="Sci. Rep.">
        <title>Raphidocelis subcapitata (=Pseudokirchneriella subcapitata) provides an insight into genome evolution and environmental adaptations in the Sphaeropleales.</title>
        <authorList>
            <person name="Suzuki S."/>
            <person name="Yamaguchi H."/>
            <person name="Nakajima N."/>
            <person name="Kawachi M."/>
        </authorList>
    </citation>
    <scope>NUCLEOTIDE SEQUENCE [LARGE SCALE GENOMIC DNA]</scope>
    <source>
        <strain evidence="8 9">NIES-35</strain>
    </source>
</reference>
<dbReference type="InParanoid" id="A0A2V0PCM9"/>
<evidence type="ECO:0000313" key="8">
    <source>
        <dbReference type="EMBL" id="GBF95640.1"/>
    </source>
</evidence>
<organism evidence="8 9">
    <name type="scientific">Raphidocelis subcapitata</name>
    <dbReference type="NCBI Taxonomy" id="307507"/>
    <lineage>
        <taxon>Eukaryota</taxon>
        <taxon>Viridiplantae</taxon>
        <taxon>Chlorophyta</taxon>
        <taxon>core chlorophytes</taxon>
        <taxon>Chlorophyceae</taxon>
        <taxon>CS clade</taxon>
        <taxon>Sphaeropleales</taxon>
        <taxon>Selenastraceae</taxon>
        <taxon>Raphidocelis</taxon>
    </lineage>
</organism>
<keyword evidence="1 8" id="KW-0489">Methyltransferase</keyword>
<evidence type="ECO:0000259" key="7">
    <source>
        <dbReference type="Pfam" id="PF08100"/>
    </source>
</evidence>
<dbReference type="InterPro" id="IPR001077">
    <property type="entry name" value="COMT_C"/>
</dbReference>
<dbReference type="InterPro" id="IPR036388">
    <property type="entry name" value="WH-like_DNA-bd_sf"/>
</dbReference>
<dbReference type="Pfam" id="PF00891">
    <property type="entry name" value="Methyltransf_2"/>
    <property type="match status" value="1"/>
</dbReference>
<evidence type="ECO:0000256" key="4">
    <source>
        <dbReference type="PIRSR" id="PIRSR005739-1"/>
    </source>
</evidence>
<keyword evidence="9" id="KW-1185">Reference proteome</keyword>
<evidence type="ECO:0000256" key="3">
    <source>
        <dbReference type="ARBA" id="ARBA00022691"/>
    </source>
</evidence>
<feature type="domain" description="O-methyltransferase C-terminal" evidence="6">
    <location>
        <begin position="163"/>
        <end position="347"/>
    </location>
</feature>
<dbReference type="GO" id="GO:0046983">
    <property type="term" value="F:protein dimerization activity"/>
    <property type="evidence" value="ECO:0007669"/>
    <property type="project" value="InterPro"/>
</dbReference>
<feature type="domain" description="O-methyltransferase dimerisation" evidence="7">
    <location>
        <begin position="23"/>
        <end position="110"/>
    </location>
</feature>
<dbReference type="Gene3D" id="3.40.50.150">
    <property type="entry name" value="Vaccinia Virus protein VP39"/>
    <property type="match status" value="1"/>
</dbReference>
<dbReference type="OrthoDB" id="1606438at2759"/>
<evidence type="ECO:0000256" key="1">
    <source>
        <dbReference type="ARBA" id="ARBA00022603"/>
    </source>
</evidence>
<dbReference type="EMBL" id="BDRX01000068">
    <property type="protein sequence ID" value="GBF95640.1"/>
    <property type="molecule type" value="Genomic_DNA"/>
</dbReference>
<dbReference type="PANTHER" id="PTHR43712:SF2">
    <property type="entry name" value="O-METHYLTRANSFERASE CICE"/>
    <property type="match status" value="1"/>
</dbReference>
<name>A0A2V0PCM9_9CHLO</name>
<evidence type="ECO:0000259" key="6">
    <source>
        <dbReference type="Pfam" id="PF00891"/>
    </source>
</evidence>
<dbReference type="GO" id="GO:0032259">
    <property type="term" value="P:methylation"/>
    <property type="evidence" value="ECO:0007669"/>
    <property type="project" value="UniProtKB-KW"/>
</dbReference>
<proteinExistence type="predicted"/>
<comment type="caution">
    <text evidence="8">The sequence shown here is derived from an EMBL/GenBank/DDBJ whole genome shotgun (WGS) entry which is preliminary data.</text>
</comment>
<dbReference type="STRING" id="307507.A0A2V0PCM9"/>
<dbReference type="Gene3D" id="1.10.10.10">
    <property type="entry name" value="Winged helix-like DNA-binding domain superfamily/Winged helix DNA-binding domain"/>
    <property type="match status" value="1"/>
</dbReference>
<evidence type="ECO:0000313" key="9">
    <source>
        <dbReference type="Proteomes" id="UP000247498"/>
    </source>
</evidence>
<sequence length="394" mass="41771">MADAPASLPRYDEPRGPYRFLALARAFGPSRAFQVAVKMGLFEAIRVHREAHGAGMTAAQVARDLGLVADPGFRGVTDLLDLLVAEDCLTRQGAGAGALYDNTPEGEVYLCPGSRHYVGGLVVVNAERTYPQFLFLEHSLRTGRQPPEARALVRPILGTFEGAEDPDATARFALGMTGANLAAFETLASKFDFGRYSTLRDIGGSAAALSCALAAAHPHLRCASADLPALLPAARARIASEGLEGRVDAEAIDFFDESPFPPSDVITMSMILHDWGLEKKLLLMRKAFAALPPGGALIALDCIIDDARRANRFGLYMSLSMLTEFEEGRAFDYTFDEFDRWSKEVGFERAEYIHLGGPNGAAVAHKAGPPPRGAGGGSGTSGGGGGGGSGKLSR</sequence>
<protein>
    <submittedName>
        <fullName evidence="8">Methyltransferase</fullName>
    </submittedName>
</protein>
<dbReference type="PIRSF" id="PIRSF005739">
    <property type="entry name" value="O-mtase"/>
    <property type="match status" value="1"/>
</dbReference>
<dbReference type="PANTHER" id="PTHR43712">
    <property type="entry name" value="PUTATIVE (AFU_ORTHOLOGUE AFUA_4G14580)-RELATED"/>
    <property type="match status" value="1"/>
</dbReference>
<keyword evidence="2 8" id="KW-0808">Transferase</keyword>
<dbReference type="Pfam" id="PF08100">
    <property type="entry name" value="Dimerisation"/>
    <property type="match status" value="1"/>
</dbReference>
<dbReference type="InterPro" id="IPR016461">
    <property type="entry name" value="COMT-like"/>
</dbReference>
<dbReference type="PROSITE" id="PS51683">
    <property type="entry name" value="SAM_OMT_II"/>
    <property type="match status" value="1"/>
</dbReference>
<gene>
    <name evidence="8" type="ORF">Rsub_08622</name>
</gene>
<accession>A0A2V0PCM9</accession>
<evidence type="ECO:0000256" key="2">
    <source>
        <dbReference type="ARBA" id="ARBA00022679"/>
    </source>
</evidence>
<dbReference type="InterPro" id="IPR012967">
    <property type="entry name" value="COMT_dimerisation"/>
</dbReference>
<feature type="region of interest" description="Disordered" evidence="5">
    <location>
        <begin position="363"/>
        <end position="394"/>
    </location>
</feature>
<dbReference type="GO" id="GO:0008171">
    <property type="term" value="F:O-methyltransferase activity"/>
    <property type="evidence" value="ECO:0007669"/>
    <property type="project" value="InterPro"/>
</dbReference>
<keyword evidence="3" id="KW-0949">S-adenosyl-L-methionine</keyword>
<dbReference type="Proteomes" id="UP000247498">
    <property type="component" value="Unassembled WGS sequence"/>
</dbReference>
<dbReference type="SUPFAM" id="SSF53335">
    <property type="entry name" value="S-adenosyl-L-methionine-dependent methyltransferases"/>
    <property type="match status" value="1"/>
</dbReference>
<dbReference type="InterPro" id="IPR029063">
    <property type="entry name" value="SAM-dependent_MTases_sf"/>
</dbReference>
<feature type="active site" description="Proton acceptor" evidence="4">
    <location>
        <position position="273"/>
    </location>
</feature>